<dbReference type="GO" id="GO:0005840">
    <property type="term" value="C:ribosome"/>
    <property type="evidence" value="ECO:0007669"/>
    <property type="project" value="UniProtKB-KW"/>
</dbReference>
<reference evidence="1" key="1">
    <citation type="journal article" date="2019" name="Sci. Rep.">
        <title>Draft genome of Tanacetum cinerariifolium, the natural source of mosquito coil.</title>
        <authorList>
            <person name="Yamashiro T."/>
            <person name="Shiraishi A."/>
            <person name="Satake H."/>
            <person name="Nakayama K."/>
        </authorList>
    </citation>
    <scope>NUCLEOTIDE SEQUENCE</scope>
</reference>
<gene>
    <name evidence="1" type="ORF">Tci_001047</name>
</gene>
<proteinExistence type="predicted"/>
<comment type="caution">
    <text evidence="1">The sequence shown here is derived from an EMBL/GenBank/DDBJ whole genome shotgun (WGS) entry which is preliminary data.</text>
</comment>
<protein>
    <submittedName>
        <fullName evidence="1">Ribosomal protein L7Ae/L30e/S12e/Gadd45</fullName>
    </submittedName>
</protein>
<keyword evidence="1" id="KW-0689">Ribosomal protein</keyword>
<keyword evidence="1" id="KW-0687">Ribonucleoprotein</keyword>
<evidence type="ECO:0000313" key="1">
    <source>
        <dbReference type="EMBL" id="GEU29069.1"/>
    </source>
</evidence>
<name>A0A699GGX1_TANCI</name>
<organism evidence="1">
    <name type="scientific">Tanacetum cinerariifolium</name>
    <name type="common">Dalmatian daisy</name>
    <name type="synonym">Chrysanthemum cinerariifolium</name>
    <dbReference type="NCBI Taxonomy" id="118510"/>
    <lineage>
        <taxon>Eukaryota</taxon>
        <taxon>Viridiplantae</taxon>
        <taxon>Streptophyta</taxon>
        <taxon>Embryophyta</taxon>
        <taxon>Tracheophyta</taxon>
        <taxon>Spermatophyta</taxon>
        <taxon>Magnoliopsida</taxon>
        <taxon>eudicotyledons</taxon>
        <taxon>Gunneridae</taxon>
        <taxon>Pentapetalae</taxon>
        <taxon>asterids</taxon>
        <taxon>campanulids</taxon>
        <taxon>Asterales</taxon>
        <taxon>Asteraceae</taxon>
        <taxon>Asteroideae</taxon>
        <taxon>Anthemideae</taxon>
        <taxon>Anthemidinae</taxon>
        <taxon>Tanacetum</taxon>
    </lineage>
</organism>
<dbReference type="AlphaFoldDB" id="A0A699GGX1"/>
<dbReference type="EMBL" id="BKCJ010000041">
    <property type="protein sequence ID" value="GEU29069.1"/>
    <property type="molecule type" value="Genomic_DNA"/>
</dbReference>
<sequence length="246" mass="28617">MSYEGVFLGYLQNSEAYVILKKDTMIAKEFLNITFDESPPPPKTSLLEDNGLVKEEVIKVELIRDIVFGLRSNQDYLSACLAHMMYCIVAKKQYNLAYFIAKRIEHARATIKANLPYGMLLTRLYRQVMDWYPKLDNGICNVIDRVMHPLAVVQARKPYRPLIKLMKTKKSKMNVPPEIALHTYLNSLSLLHHHVFKNPTTPEQNANTLFNRPTLLLNRQQQTHEEQHGIFKRFRKALKGAFTRKK</sequence>
<accession>A0A699GGX1</accession>